<dbReference type="InterPro" id="IPR008979">
    <property type="entry name" value="Galactose-bd-like_sf"/>
</dbReference>
<proteinExistence type="inferred from homology"/>
<dbReference type="InterPro" id="IPR006102">
    <property type="entry name" value="Ig-like_GH2"/>
</dbReference>
<dbReference type="InterPro" id="IPR013783">
    <property type="entry name" value="Ig-like_fold"/>
</dbReference>
<protein>
    <submittedName>
        <fullName evidence="9">Beta-galactosidase</fullName>
    </submittedName>
</protein>
<keyword evidence="10" id="KW-1185">Reference proteome</keyword>
<dbReference type="GO" id="GO:0005975">
    <property type="term" value="P:carbohydrate metabolic process"/>
    <property type="evidence" value="ECO:0007669"/>
    <property type="project" value="InterPro"/>
</dbReference>
<comment type="similarity">
    <text evidence="1">Belongs to the glycosyl hydrolase 2 family.</text>
</comment>
<dbReference type="Pfam" id="PF02837">
    <property type="entry name" value="Glyco_hydro_2_N"/>
    <property type="match status" value="1"/>
</dbReference>
<gene>
    <name evidence="9" type="ORF">EDC38_2866</name>
</gene>
<dbReference type="Proteomes" id="UP000273643">
    <property type="component" value="Unassembled WGS sequence"/>
</dbReference>
<evidence type="ECO:0000259" key="7">
    <source>
        <dbReference type="Pfam" id="PF02837"/>
    </source>
</evidence>
<dbReference type="InterPro" id="IPR023232">
    <property type="entry name" value="Glyco_hydro_2_AS"/>
</dbReference>
<keyword evidence="2" id="KW-0378">Hydrolase</keyword>
<feature type="domain" description="Glycoside hydrolase family 2 catalytic" evidence="6">
    <location>
        <begin position="310"/>
        <end position="514"/>
    </location>
</feature>
<feature type="domain" description="DUF4982" evidence="8">
    <location>
        <begin position="646"/>
        <end position="708"/>
    </location>
</feature>
<dbReference type="RefSeq" id="WP_170162949.1">
    <property type="nucleotide sequence ID" value="NZ_RJUK01000002.1"/>
</dbReference>
<dbReference type="PANTHER" id="PTHR42732">
    <property type="entry name" value="BETA-GALACTOSIDASE"/>
    <property type="match status" value="1"/>
</dbReference>
<evidence type="ECO:0000256" key="1">
    <source>
        <dbReference type="ARBA" id="ARBA00007401"/>
    </source>
</evidence>
<dbReference type="InterPro" id="IPR051913">
    <property type="entry name" value="GH2_Domain-Containing"/>
</dbReference>
<dbReference type="Pfam" id="PF02836">
    <property type="entry name" value="Glyco_hydro_2_C"/>
    <property type="match status" value="1"/>
</dbReference>
<dbReference type="SUPFAM" id="SSF49303">
    <property type="entry name" value="beta-Galactosidase/glucuronidase domain"/>
    <property type="match status" value="1"/>
</dbReference>
<dbReference type="InterPro" id="IPR036156">
    <property type="entry name" value="Beta-gal/glucu_dom_sf"/>
</dbReference>
<dbReference type="SUPFAM" id="SSF51445">
    <property type="entry name" value="(Trans)glycosidases"/>
    <property type="match status" value="1"/>
</dbReference>
<evidence type="ECO:0000313" key="10">
    <source>
        <dbReference type="Proteomes" id="UP000273643"/>
    </source>
</evidence>
<sequence length="827" mass="93916">MRHHQPRQTGAWRRRTTGLFAGLLLAMGHAQATSIPAEPDTINLNADWGYLEALTETVERAEQAQDWTTVSLPHTWNAKDPVDARPGYRRSASWYRKTLTPGVSEEALNYVLYFEGANMVTDVYVNGDHAGQHVGGYIGFEIDITEQLVPGQENTLMVRVSNAYDPNIIPSEKSDFVVHGGLTRDLWLKVLPAVHLSRVQIDTPEVSAEQGQTDITVFGRNTAKDTRDYQLTARLIDPEGHTVAEINRPLSVAPGEFSETLPRETLPRPALWSPDTPNLYQMEVSLVQEDSTVHQLSERYGYRWFEFEEHGAFYLNGERLLLRGTHRHEEHAGLGNALPNEQHWKDMRMIKALGANFVRLGHYPQDPEVYRAADELGLIIWDELPWTRGGMGGEEWQDNTERLLRQQITQNRNHPSIVFWSLGNEIYWEADFPGGGDPEKLNPYLQHLNDIAHEMDDSRLTAIRKYYEGSHIVDVFSPSIWAGWYGGAYAQYEEALRNAMKEYPRMLHMEYGGSSHVGRHTPTPITKDGMPGAQVDVEEAVNQAVVRSVAKDSDWNESYIVDLFDWHLQVSENLPNYAGGAQWAFKDFATPLRPENPIPYMNQKGMVDRQGRKKDAYYVYASYWKDEPFCYIESHTWTHRGGAEDEPLDITVFCNTDSAQLFVNGKRLDKKQRDPNQFPAGGLVWETRLSEGENQLRVVGERDGRTVAEDQMTVTYIVDPLNKLEKVRMSATRQDDGLLLIEAEAVDKNGDRCITCDERVYFSNVGEAGELLENYGTPDKSSEIEMANGYASILYRPDPDRSSIIELRSQDVKGAYVYVDHTGEIDP</sequence>
<name>A0A3N1NTY3_9GAMM</name>
<dbReference type="Gene3D" id="2.60.40.10">
    <property type="entry name" value="Immunoglobulins"/>
    <property type="match status" value="2"/>
</dbReference>
<evidence type="ECO:0000259" key="6">
    <source>
        <dbReference type="Pfam" id="PF02836"/>
    </source>
</evidence>
<dbReference type="SUPFAM" id="SSF49785">
    <property type="entry name" value="Galactose-binding domain-like"/>
    <property type="match status" value="1"/>
</dbReference>
<dbReference type="EMBL" id="RJUK01000002">
    <property type="protein sequence ID" value="ROQ18638.1"/>
    <property type="molecule type" value="Genomic_DNA"/>
</dbReference>
<feature type="domain" description="Glycosyl hydrolases family 2 sugar binding" evidence="7">
    <location>
        <begin position="89"/>
        <end position="191"/>
    </location>
</feature>
<dbReference type="GO" id="GO:0004553">
    <property type="term" value="F:hydrolase activity, hydrolyzing O-glycosyl compounds"/>
    <property type="evidence" value="ECO:0007669"/>
    <property type="project" value="InterPro"/>
</dbReference>
<dbReference type="InterPro" id="IPR017853">
    <property type="entry name" value="GH"/>
</dbReference>
<organism evidence="9 10">
    <name type="scientific">Marinimicrobium koreense</name>
    <dbReference type="NCBI Taxonomy" id="306545"/>
    <lineage>
        <taxon>Bacteria</taxon>
        <taxon>Pseudomonadati</taxon>
        <taxon>Pseudomonadota</taxon>
        <taxon>Gammaproteobacteria</taxon>
        <taxon>Cellvibrionales</taxon>
        <taxon>Cellvibrionaceae</taxon>
        <taxon>Marinimicrobium</taxon>
    </lineage>
</organism>
<accession>A0A3N1NTY3</accession>
<dbReference type="PANTHER" id="PTHR42732:SF1">
    <property type="entry name" value="BETA-MANNOSIDASE"/>
    <property type="match status" value="1"/>
</dbReference>
<reference evidence="9 10" key="1">
    <citation type="submission" date="2018-11" db="EMBL/GenBank/DDBJ databases">
        <title>Genomic Encyclopedia of Type Strains, Phase IV (KMG-IV): sequencing the most valuable type-strain genomes for metagenomic binning, comparative biology and taxonomic classification.</title>
        <authorList>
            <person name="Goeker M."/>
        </authorList>
    </citation>
    <scope>NUCLEOTIDE SEQUENCE [LARGE SCALE GENOMIC DNA]</scope>
    <source>
        <strain evidence="9 10">DSM 16974</strain>
    </source>
</reference>
<dbReference type="Gene3D" id="2.60.120.260">
    <property type="entry name" value="Galactose-binding domain-like"/>
    <property type="match status" value="1"/>
</dbReference>
<dbReference type="PROSITE" id="PS00608">
    <property type="entry name" value="GLYCOSYL_HYDROL_F2_2"/>
    <property type="match status" value="1"/>
</dbReference>
<dbReference type="InterPro" id="IPR032311">
    <property type="entry name" value="DUF4982"/>
</dbReference>
<dbReference type="InterPro" id="IPR006103">
    <property type="entry name" value="Glyco_hydro_2_cat"/>
</dbReference>
<feature type="chain" id="PRO_5018122386" evidence="4">
    <location>
        <begin position="33"/>
        <end position="827"/>
    </location>
</feature>
<dbReference type="Gene3D" id="3.20.20.80">
    <property type="entry name" value="Glycosidases"/>
    <property type="match status" value="1"/>
</dbReference>
<feature type="signal peptide" evidence="4">
    <location>
        <begin position="1"/>
        <end position="32"/>
    </location>
</feature>
<dbReference type="AlphaFoldDB" id="A0A3N1NTY3"/>
<dbReference type="InterPro" id="IPR006101">
    <property type="entry name" value="Glyco_hydro_2"/>
</dbReference>
<evidence type="ECO:0000313" key="9">
    <source>
        <dbReference type="EMBL" id="ROQ18638.1"/>
    </source>
</evidence>
<dbReference type="Pfam" id="PF16355">
    <property type="entry name" value="DUF4982"/>
    <property type="match status" value="1"/>
</dbReference>
<feature type="domain" description="Glycoside hydrolase family 2 immunoglobulin-like beta-sandwich" evidence="5">
    <location>
        <begin position="194"/>
        <end position="303"/>
    </location>
</feature>
<comment type="caution">
    <text evidence="9">The sequence shown here is derived from an EMBL/GenBank/DDBJ whole genome shotgun (WGS) entry which is preliminary data.</text>
</comment>
<dbReference type="InterPro" id="IPR006104">
    <property type="entry name" value="Glyco_hydro_2_N"/>
</dbReference>
<dbReference type="PRINTS" id="PR00132">
    <property type="entry name" value="GLHYDRLASE2"/>
</dbReference>
<evidence type="ECO:0000256" key="4">
    <source>
        <dbReference type="SAM" id="SignalP"/>
    </source>
</evidence>
<evidence type="ECO:0000259" key="8">
    <source>
        <dbReference type="Pfam" id="PF16355"/>
    </source>
</evidence>
<evidence type="ECO:0000256" key="3">
    <source>
        <dbReference type="ARBA" id="ARBA00023295"/>
    </source>
</evidence>
<keyword evidence="3" id="KW-0326">Glycosidase</keyword>
<evidence type="ECO:0000259" key="5">
    <source>
        <dbReference type="Pfam" id="PF00703"/>
    </source>
</evidence>
<keyword evidence="4" id="KW-0732">Signal</keyword>
<evidence type="ECO:0000256" key="2">
    <source>
        <dbReference type="ARBA" id="ARBA00022801"/>
    </source>
</evidence>
<dbReference type="Pfam" id="PF00703">
    <property type="entry name" value="Glyco_hydro_2"/>
    <property type="match status" value="1"/>
</dbReference>